<dbReference type="Gene3D" id="3.40.50.300">
    <property type="entry name" value="P-loop containing nucleotide triphosphate hydrolases"/>
    <property type="match status" value="1"/>
</dbReference>
<evidence type="ECO:0000256" key="1">
    <source>
        <dbReference type="ARBA" id="ARBA00022737"/>
    </source>
</evidence>
<gene>
    <name evidence="4" type="ORF">V5O48_018609</name>
</gene>
<comment type="caution">
    <text evidence="4">The sequence shown here is derived from an EMBL/GenBank/DDBJ whole genome shotgun (WGS) entry which is preliminary data.</text>
</comment>
<feature type="domain" description="Nephrocystin 3-like N-terminal" evidence="3">
    <location>
        <begin position="41"/>
        <end position="203"/>
    </location>
</feature>
<keyword evidence="1" id="KW-0677">Repeat</keyword>
<organism evidence="4 5">
    <name type="scientific">Marasmius crinis-equi</name>
    <dbReference type="NCBI Taxonomy" id="585013"/>
    <lineage>
        <taxon>Eukaryota</taxon>
        <taxon>Fungi</taxon>
        <taxon>Dikarya</taxon>
        <taxon>Basidiomycota</taxon>
        <taxon>Agaricomycotina</taxon>
        <taxon>Agaricomycetes</taxon>
        <taxon>Agaricomycetidae</taxon>
        <taxon>Agaricales</taxon>
        <taxon>Marasmiineae</taxon>
        <taxon>Marasmiaceae</taxon>
        <taxon>Marasmius</taxon>
    </lineage>
</organism>
<reference evidence="4 5" key="1">
    <citation type="submission" date="2024-02" db="EMBL/GenBank/DDBJ databases">
        <title>A draft genome for the cacao thread blight pathogen Marasmius crinis-equi.</title>
        <authorList>
            <person name="Cohen S.P."/>
            <person name="Baruah I.K."/>
            <person name="Amoako-Attah I."/>
            <person name="Bukari Y."/>
            <person name="Meinhardt L.W."/>
            <person name="Bailey B.A."/>
        </authorList>
    </citation>
    <scope>NUCLEOTIDE SEQUENCE [LARGE SCALE GENOMIC DNA]</scope>
    <source>
        <strain evidence="4 5">GH-76</strain>
    </source>
</reference>
<dbReference type="InterPro" id="IPR027417">
    <property type="entry name" value="P-loop_NTPase"/>
</dbReference>
<protein>
    <recommendedName>
        <fullName evidence="3">Nephrocystin 3-like N-terminal domain-containing protein</fullName>
    </recommendedName>
</protein>
<dbReference type="EMBL" id="JBAHYK010003487">
    <property type="protein sequence ID" value="KAL0563458.1"/>
    <property type="molecule type" value="Genomic_DNA"/>
</dbReference>
<dbReference type="Pfam" id="PF24883">
    <property type="entry name" value="NPHP3_N"/>
    <property type="match status" value="1"/>
</dbReference>
<feature type="compositionally biased region" description="Basic and acidic residues" evidence="2">
    <location>
        <begin position="394"/>
        <end position="412"/>
    </location>
</feature>
<proteinExistence type="predicted"/>
<dbReference type="PANTHER" id="PTHR10039">
    <property type="entry name" value="AMELOGENIN"/>
    <property type="match status" value="1"/>
</dbReference>
<accession>A0ABR3EKQ9</accession>
<dbReference type="InterPro" id="IPR056884">
    <property type="entry name" value="NPHP3-like_N"/>
</dbReference>
<dbReference type="PANTHER" id="PTHR10039:SF14">
    <property type="entry name" value="NACHT DOMAIN-CONTAINING PROTEIN"/>
    <property type="match status" value="1"/>
</dbReference>
<evidence type="ECO:0000256" key="2">
    <source>
        <dbReference type="SAM" id="MobiDB-lite"/>
    </source>
</evidence>
<sequence>QTVLLILWEAIKDVGAAHNSAARDPQPRCHPETRAEVRHLFTDWVRLWTGRWFVYWLYGPAGAGKSAVAQSIAEECHRSGDLVSTFFFSRNDPKRSIPDYLFLTIAYGLACSIPQLQEPIGHAIHMNPAVLRSSIKEQFVELVVKPCRWLAQREQWGSRPRLVIIDGLDECNGSGVQTQILDIIALSVNEPEGLPLQFLICSRPEPAIREFFDTKVFHPLMWYYLLDNDLSTYRDILAVLRDGFANIRADPKYRTIQFPAVWPDPQVVHAIARKASGQFVYVAVLLNWIAKSSFNPCRALEIVLGLQPNVGGDSPFKELDVLYLHILSSHTKQQQKTIMEILALNSHFNAVLHHQLSLKEIEILLGLPEGEAALALWGLHSVLEIKEEEEKEKEEEQHSDRESSDKDKEPAG</sequence>
<evidence type="ECO:0000313" key="4">
    <source>
        <dbReference type="EMBL" id="KAL0563458.1"/>
    </source>
</evidence>
<feature type="non-terminal residue" evidence="4">
    <location>
        <position position="412"/>
    </location>
</feature>
<dbReference type="Proteomes" id="UP001465976">
    <property type="component" value="Unassembled WGS sequence"/>
</dbReference>
<evidence type="ECO:0000259" key="3">
    <source>
        <dbReference type="Pfam" id="PF24883"/>
    </source>
</evidence>
<name>A0ABR3EKQ9_9AGAR</name>
<feature type="region of interest" description="Disordered" evidence="2">
    <location>
        <begin position="388"/>
        <end position="412"/>
    </location>
</feature>
<dbReference type="SUPFAM" id="SSF52540">
    <property type="entry name" value="P-loop containing nucleoside triphosphate hydrolases"/>
    <property type="match status" value="1"/>
</dbReference>
<feature type="non-terminal residue" evidence="4">
    <location>
        <position position="1"/>
    </location>
</feature>
<evidence type="ECO:0000313" key="5">
    <source>
        <dbReference type="Proteomes" id="UP001465976"/>
    </source>
</evidence>
<keyword evidence="5" id="KW-1185">Reference proteome</keyword>